<dbReference type="NCBIfam" id="NF033516">
    <property type="entry name" value="transpos_IS3"/>
    <property type="match status" value="1"/>
</dbReference>
<feature type="coiled-coil region" evidence="1">
    <location>
        <begin position="114"/>
        <end position="148"/>
    </location>
</feature>
<dbReference type="Pfam" id="PF01527">
    <property type="entry name" value="HTH_Tnp_1"/>
    <property type="match status" value="1"/>
</dbReference>
<dbReference type="PROSITE" id="PS50994">
    <property type="entry name" value="INTEGRASE"/>
    <property type="match status" value="1"/>
</dbReference>
<dbReference type="Pfam" id="PF00665">
    <property type="entry name" value="rve"/>
    <property type="match status" value="1"/>
</dbReference>
<dbReference type="SUPFAM" id="SSF53098">
    <property type="entry name" value="Ribonuclease H-like"/>
    <property type="match status" value="1"/>
</dbReference>
<dbReference type="PANTHER" id="PTHR46889:SF4">
    <property type="entry name" value="TRANSPOSASE INSO FOR INSERTION SEQUENCE ELEMENT IS911B-RELATED"/>
    <property type="match status" value="1"/>
</dbReference>
<comment type="caution">
    <text evidence="4">The sequence shown here is derived from an EMBL/GenBank/DDBJ whole genome shotgun (WGS) entry which is preliminary data.</text>
</comment>
<evidence type="ECO:0000259" key="3">
    <source>
        <dbReference type="PROSITE" id="PS50994"/>
    </source>
</evidence>
<evidence type="ECO:0000313" key="4">
    <source>
        <dbReference type="EMBL" id="MFC3461543.1"/>
    </source>
</evidence>
<feature type="domain" description="Integrase catalytic" evidence="3">
    <location>
        <begin position="301"/>
        <end position="467"/>
    </location>
</feature>
<protein>
    <submittedName>
        <fullName evidence="4">IS3 family transposase</fullName>
    </submittedName>
</protein>
<dbReference type="InterPro" id="IPR050900">
    <property type="entry name" value="Transposase_IS3/IS150/IS904"/>
</dbReference>
<dbReference type="InterPro" id="IPR036397">
    <property type="entry name" value="RNaseH_sf"/>
</dbReference>
<dbReference type="Proteomes" id="UP001595665">
    <property type="component" value="Unassembled WGS sequence"/>
</dbReference>
<keyword evidence="1" id="KW-0175">Coiled coil</keyword>
<evidence type="ECO:0000256" key="2">
    <source>
        <dbReference type="SAM" id="MobiDB-lite"/>
    </source>
</evidence>
<evidence type="ECO:0000313" key="5">
    <source>
        <dbReference type="Proteomes" id="UP001595665"/>
    </source>
</evidence>
<dbReference type="InterPro" id="IPR048020">
    <property type="entry name" value="Transpos_IS3"/>
</dbReference>
<feature type="region of interest" description="Disordered" evidence="2">
    <location>
        <begin position="211"/>
        <end position="234"/>
    </location>
</feature>
<name>A0ABV7PQM2_9BURK</name>
<gene>
    <name evidence="4" type="ORF">ACFOPH_25400</name>
</gene>
<dbReference type="InterPro" id="IPR009057">
    <property type="entry name" value="Homeodomain-like_sf"/>
</dbReference>
<dbReference type="PANTHER" id="PTHR46889">
    <property type="entry name" value="TRANSPOSASE INSF FOR INSERTION SEQUENCE IS3B-RELATED"/>
    <property type="match status" value="1"/>
</dbReference>
<dbReference type="RefSeq" id="WP_379738179.1">
    <property type="nucleotide sequence ID" value="NZ_JBHRVV010000002.1"/>
</dbReference>
<sequence length="518" mass="58477">MGQYSAERKEALLRQMMPPQNRLVSELARESGITEQTLYTWRRQLRSQGTPVPGSGKSAEEWSSEDKFAVVLETAALNESELSEYCRRKGLFAQQIATWRAACMSANASVAQRARSQQAQSKEDKKRIRQLEKDLQRKEKALAEAAALLILRKKGPSDLGGQRGRLISVPDRLLCVELIREAEAAGSRLAPACSELGITLRTFQRWVRNGDDAIGADNRPTTARPEPRNKLSDEERTEILAVANSEEFGSVPPSQIVPTLADRGVYMASESSFYRVLKAASQQHYRGKAKKPSGRVVTSHCATGPNQVWSWDITWLPAAIKGKYYYWYMVLDIYSRKIVGHEVHVAESAESASRLMRRASLAEGLAGRPLVLHSDNGSAMKGATMLATLEQLGVAPSFSRPRVSNDNAFAESLFRTCKYRPDYPNKPFENLEDAQAWTQKFVRWYNQDHKHSGLKFVTPAQRHGGQADAILSHREQVYQKARSRNPQRWSRNVRNWSLDDQVWLNPERIRPEELKQVA</sequence>
<dbReference type="SUPFAM" id="SSF46689">
    <property type="entry name" value="Homeodomain-like"/>
    <property type="match status" value="1"/>
</dbReference>
<feature type="compositionally biased region" description="Basic and acidic residues" evidence="2">
    <location>
        <begin position="225"/>
        <end position="234"/>
    </location>
</feature>
<dbReference type="EMBL" id="JBHRVV010000002">
    <property type="protein sequence ID" value="MFC3461543.1"/>
    <property type="molecule type" value="Genomic_DNA"/>
</dbReference>
<reference evidence="5" key="1">
    <citation type="journal article" date="2019" name="Int. J. Syst. Evol. Microbiol.">
        <title>The Global Catalogue of Microorganisms (GCM) 10K type strain sequencing project: providing services to taxonomists for standard genome sequencing and annotation.</title>
        <authorList>
            <consortium name="The Broad Institute Genomics Platform"/>
            <consortium name="The Broad Institute Genome Sequencing Center for Infectious Disease"/>
            <person name="Wu L."/>
            <person name="Ma J."/>
        </authorList>
    </citation>
    <scope>NUCLEOTIDE SEQUENCE [LARGE SCALE GENOMIC DNA]</scope>
    <source>
        <strain evidence="5">CCM 7480</strain>
    </source>
</reference>
<evidence type="ECO:0000256" key="1">
    <source>
        <dbReference type="SAM" id="Coils"/>
    </source>
</evidence>
<dbReference type="InterPro" id="IPR001584">
    <property type="entry name" value="Integrase_cat-core"/>
</dbReference>
<organism evidence="4 5">
    <name type="scientific">Massilia haematophila</name>
    <dbReference type="NCBI Taxonomy" id="457923"/>
    <lineage>
        <taxon>Bacteria</taxon>
        <taxon>Pseudomonadati</taxon>
        <taxon>Pseudomonadota</taxon>
        <taxon>Betaproteobacteria</taxon>
        <taxon>Burkholderiales</taxon>
        <taxon>Oxalobacteraceae</taxon>
        <taxon>Telluria group</taxon>
        <taxon>Massilia</taxon>
    </lineage>
</organism>
<keyword evidence="5" id="KW-1185">Reference proteome</keyword>
<dbReference type="InterPro" id="IPR012337">
    <property type="entry name" value="RNaseH-like_sf"/>
</dbReference>
<dbReference type="InterPro" id="IPR002514">
    <property type="entry name" value="Transposase_8"/>
</dbReference>
<dbReference type="Gene3D" id="3.30.420.10">
    <property type="entry name" value="Ribonuclease H-like superfamily/Ribonuclease H"/>
    <property type="match status" value="1"/>
</dbReference>
<proteinExistence type="predicted"/>
<accession>A0ABV7PQM2</accession>